<evidence type="ECO:0000313" key="6">
    <source>
        <dbReference type="Proteomes" id="UP001596523"/>
    </source>
</evidence>
<keyword evidence="6" id="KW-1185">Reference proteome</keyword>
<dbReference type="PROSITE" id="PS50043">
    <property type="entry name" value="HTH_LUXR_2"/>
    <property type="match status" value="1"/>
</dbReference>
<proteinExistence type="predicted"/>
<evidence type="ECO:0000259" key="3">
    <source>
        <dbReference type="PROSITE" id="PS50043"/>
    </source>
</evidence>
<dbReference type="PANTHER" id="PTHR43214">
    <property type="entry name" value="TWO-COMPONENT RESPONSE REGULATOR"/>
    <property type="match status" value="1"/>
</dbReference>
<dbReference type="InterPro" id="IPR016032">
    <property type="entry name" value="Sig_transdc_resp-reg_C-effctor"/>
</dbReference>
<organism evidence="5 6">
    <name type="scientific">Streptomyces monticola</name>
    <dbReference type="NCBI Taxonomy" id="2666263"/>
    <lineage>
        <taxon>Bacteria</taxon>
        <taxon>Bacillati</taxon>
        <taxon>Actinomycetota</taxon>
        <taxon>Actinomycetes</taxon>
        <taxon>Kitasatosporales</taxon>
        <taxon>Streptomycetaceae</taxon>
        <taxon>Streptomyces</taxon>
    </lineage>
</organism>
<name>A0ABW2JQQ1_9ACTN</name>
<dbReference type="PRINTS" id="PR00038">
    <property type="entry name" value="HTHLUXR"/>
</dbReference>
<sequence>MDEMPQDHRPTKCVRVLLAEDQGMMRGALALLLGMERDIEVVAQVGAGDQVVDAALSAHPDVALLDIELPGRSGLDAAEELRTECPDCKVLILTTFGRPGYLRRAMDAGAAGFLVKDGPVEELAEAIRQVLRGETVVDPALAAAALSAGPNPLTDRECDVLKASVDGATVADIAGKLHLSESTVRNYLSSAIGKTGTRNRMEAVREARGQGWL</sequence>
<reference evidence="6" key="1">
    <citation type="journal article" date="2019" name="Int. J. Syst. Evol. Microbiol.">
        <title>The Global Catalogue of Microorganisms (GCM) 10K type strain sequencing project: providing services to taxonomists for standard genome sequencing and annotation.</title>
        <authorList>
            <consortium name="The Broad Institute Genomics Platform"/>
            <consortium name="The Broad Institute Genome Sequencing Center for Infectious Disease"/>
            <person name="Wu L."/>
            <person name="Ma J."/>
        </authorList>
    </citation>
    <scope>NUCLEOTIDE SEQUENCE [LARGE SCALE GENOMIC DNA]</scope>
    <source>
        <strain evidence="6">SYNS20</strain>
    </source>
</reference>
<evidence type="ECO:0000256" key="2">
    <source>
        <dbReference type="PROSITE-ProRule" id="PRU00169"/>
    </source>
</evidence>
<dbReference type="PROSITE" id="PS50110">
    <property type="entry name" value="RESPONSE_REGULATORY"/>
    <property type="match status" value="1"/>
</dbReference>
<dbReference type="CDD" id="cd06170">
    <property type="entry name" value="LuxR_C_like"/>
    <property type="match status" value="1"/>
</dbReference>
<dbReference type="Pfam" id="PF00196">
    <property type="entry name" value="GerE"/>
    <property type="match status" value="1"/>
</dbReference>
<dbReference type="Gene3D" id="3.40.50.2300">
    <property type="match status" value="1"/>
</dbReference>
<dbReference type="CDD" id="cd19930">
    <property type="entry name" value="REC_DesR-like"/>
    <property type="match status" value="1"/>
</dbReference>
<keyword evidence="1" id="KW-0238">DNA-binding</keyword>
<protein>
    <submittedName>
        <fullName evidence="5">Response regulator</fullName>
    </submittedName>
</protein>
<dbReference type="EMBL" id="JBHTCF010000016">
    <property type="protein sequence ID" value="MFC7308490.1"/>
    <property type="molecule type" value="Genomic_DNA"/>
</dbReference>
<dbReference type="SMART" id="SM00448">
    <property type="entry name" value="REC"/>
    <property type="match status" value="1"/>
</dbReference>
<dbReference type="InterPro" id="IPR039420">
    <property type="entry name" value="WalR-like"/>
</dbReference>
<dbReference type="Pfam" id="PF00072">
    <property type="entry name" value="Response_reg"/>
    <property type="match status" value="1"/>
</dbReference>
<dbReference type="SUPFAM" id="SSF46894">
    <property type="entry name" value="C-terminal effector domain of the bipartite response regulators"/>
    <property type="match status" value="1"/>
</dbReference>
<evidence type="ECO:0000259" key="4">
    <source>
        <dbReference type="PROSITE" id="PS50110"/>
    </source>
</evidence>
<evidence type="ECO:0000256" key="1">
    <source>
        <dbReference type="ARBA" id="ARBA00023125"/>
    </source>
</evidence>
<feature type="domain" description="HTH luxR-type" evidence="3">
    <location>
        <begin position="146"/>
        <end position="211"/>
    </location>
</feature>
<dbReference type="InterPro" id="IPR011006">
    <property type="entry name" value="CheY-like_superfamily"/>
</dbReference>
<feature type="domain" description="Response regulatory" evidence="4">
    <location>
        <begin position="15"/>
        <end position="131"/>
    </location>
</feature>
<comment type="caution">
    <text evidence="5">The sequence shown here is derived from an EMBL/GenBank/DDBJ whole genome shotgun (WGS) entry which is preliminary data.</text>
</comment>
<feature type="modified residue" description="4-aspartylphosphate" evidence="2">
    <location>
        <position position="66"/>
    </location>
</feature>
<dbReference type="SUPFAM" id="SSF52172">
    <property type="entry name" value="CheY-like"/>
    <property type="match status" value="1"/>
</dbReference>
<accession>A0ABW2JQQ1</accession>
<dbReference type="PANTHER" id="PTHR43214:SF42">
    <property type="entry name" value="TRANSCRIPTIONAL REGULATORY PROTEIN DESR"/>
    <property type="match status" value="1"/>
</dbReference>
<dbReference type="Proteomes" id="UP001596523">
    <property type="component" value="Unassembled WGS sequence"/>
</dbReference>
<dbReference type="InterPro" id="IPR000792">
    <property type="entry name" value="Tscrpt_reg_LuxR_C"/>
</dbReference>
<gene>
    <name evidence="5" type="ORF">ACFQVC_30265</name>
</gene>
<dbReference type="RefSeq" id="WP_381836527.1">
    <property type="nucleotide sequence ID" value="NZ_JBHTCF010000016.1"/>
</dbReference>
<keyword evidence="2" id="KW-0597">Phosphoprotein</keyword>
<dbReference type="PROSITE" id="PS00622">
    <property type="entry name" value="HTH_LUXR_1"/>
    <property type="match status" value="1"/>
</dbReference>
<evidence type="ECO:0000313" key="5">
    <source>
        <dbReference type="EMBL" id="MFC7308490.1"/>
    </source>
</evidence>
<dbReference type="SMART" id="SM00421">
    <property type="entry name" value="HTH_LUXR"/>
    <property type="match status" value="1"/>
</dbReference>
<dbReference type="InterPro" id="IPR001789">
    <property type="entry name" value="Sig_transdc_resp-reg_receiver"/>
</dbReference>